<evidence type="ECO:0000256" key="1">
    <source>
        <dbReference type="SAM" id="MobiDB-lite"/>
    </source>
</evidence>
<feature type="transmembrane region" description="Helical" evidence="2">
    <location>
        <begin position="103"/>
        <end position="123"/>
    </location>
</feature>
<evidence type="ECO:0000256" key="2">
    <source>
        <dbReference type="SAM" id="Phobius"/>
    </source>
</evidence>
<feature type="region of interest" description="Disordered" evidence="1">
    <location>
        <begin position="254"/>
        <end position="275"/>
    </location>
</feature>
<gene>
    <name evidence="3" type="ORF">VTK73DRAFT_4884</name>
</gene>
<dbReference type="Proteomes" id="UP001586593">
    <property type="component" value="Unassembled WGS sequence"/>
</dbReference>
<name>A0ABR3V6D7_9PEZI</name>
<feature type="region of interest" description="Disordered" evidence="1">
    <location>
        <begin position="1"/>
        <end position="34"/>
    </location>
</feature>
<evidence type="ECO:0000313" key="3">
    <source>
        <dbReference type="EMBL" id="KAL1836898.1"/>
    </source>
</evidence>
<dbReference type="EMBL" id="JAZHXJ010002748">
    <property type="protein sequence ID" value="KAL1836898.1"/>
    <property type="molecule type" value="Genomic_DNA"/>
</dbReference>
<comment type="caution">
    <text evidence="3">The sequence shown here is derived from an EMBL/GenBank/DDBJ whole genome shotgun (WGS) entry which is preliminary data.</text>
</comment>
<proteinExistence type="predicted"/>
<protein>
    <submittedName>
        <fullName evidence="3">Uncharacterized protein</fullName>
    </submittedName>
</protein>
<keyword evidence="2" id="KW-0472">Membrane</keyword>
<feature type="transmembrane region" description="Helical" evidence="2">
    <location>
        <begin position="206"/>
        <end position="225"/>
    </location>
</feature>
<keyword evidence="2" id="KW-0812">Transmembrane</keyword>
<feature type="compositionally biased region" description="Low complexity" evidence="1">
    <location>
        <begin position="254"/>
        <end position="265"/>
    </location>
</feature>
<reference evidence="3 4" key="1">
    <citation type="journal article" date="2024" name="Commun. Biol.">
        <title>Comparative genomic analysis of thermophilic fungi reveals convergent evolutionary adaptations and gene losses.</title>
        <authorList>
            <person name="Steindorff A.S."/>
            <person name="Aguilar-Pontes M.V."/>
            <person name="Robinson A.J."/>
            <person name="Andreopoulos B."/>
            <person name="LaButti K."/>
            <person name="Kuo A."/>
            <person name="Mondo S."/>
            <person name="Riley R."/>
            <person name="Otillar R."/>
            <person name="Haridas S."/>
            <person name="Lipzen A."/>
            <person name="Grimwood J."/>
            <person name="Schmutz J."/>
            <person name="Clum A."/>
            <person name="Reid I.D."/>
            <person name="Moisan M.C."/>
            <person name="Butler G."/>
            <person name="Nguyen T.T.M."/>
            <person name="Dewar K."/>
            <person name="Conant G."/>
            <person name="Drula E."/>
            <person name="Henrissat B."/>
            <person name="Hansel C."/>
            <person name="Singer S."/>
            <person name="Hutchinson M.I."/>
            <person name="de Vries R.P."/>
            <person name="Natvig D.O."/>
            <person name="Powell A.J."/>
            <person name="Tsang A."/>
            <person name="Grigoriev I.V."/>
        </authorList>
    </citation>
    <scope>NUCLEOTIDE SEQUENCE [LARGE SCALE GENOMIC DNA]</scope>
    <source>
        <strain evidence="3 4">ATCC 24622</strain>
    </source>
</reference>
<keyword evidence="4" id="KW-1185">Reference proteome</keyword>
<evidence type="ECO:0000313" key="4">
    <source>
        <dbReference type="Proteomes" id="UP001586593"/>
    </source>
</evidence>
<feature type="compositionally biased region" description="Polar residues" evidence="1">
    <location>
        <begin position="1"/>
        <end position="24"/>
    </location>
</feature>
<feature type="transmembrane region" description="Helical" evidence="2">
    <location>
        <begin position="144"/>
        <end position="167"/>
    </location>
</feature>
<keyword evidence="2" id="KW-1133">Transmembrane helix</keyword>
<sequence length="303" mass="32782">MATTSSQQAESATPNFSFPQSAATRQGDAAAASWADSKQQYQPPVVQYAAIPPSQLQPVATAPPFSKRWHVAKLVLGCIAIVSSVILYGLGLYLLAGFGSSRWAYQFAFVGAAGGLSIIWQAAEFITICASRKSQRGIHPGAHVALHLIIWLVTAVALAFGVMAAVFDTYDYDERFDGDDYYVYEDRSPEYYALLKKAIGIEVAEAVFLAVLLVAHFTLFVRACVETSRYNQITRTVYVPMAMPSVVPQTGYYPIPQGQPGQQQQEMTSQAAPVSPEQAHLYGYYAPGAPAASSRDHQGPSAV</sequence>
<organism evidence="3 4">
    <name type="scientific">Phialemonium thermophilum</name>
    <dbReference type="NCBI Taxonomy" id="223376"/>
    <lineage>
        <taxon>Eukaryota</taxon>
        <taxon>Fungi</taxon>
        <taxon>Dikarya</taxon>
        <taxon>Ascomycota</taxon>
        <taxon>Pezizomycotina</taxon>
        <taxon>Sordariomycetes</taxon>
        <taxon>Sordariomycetidae</taxon>
        <taxon>Cephalothecales</taxon>
        <taxon>Cephalothecaceae</taxon>
        <taxon>Phialemonium</taxon>
    </lineage>
</organism>
<accession>A0ABR3V6D7</accession>
<feature type="transmembrane region" description="Helical" evidence="2">
    <location>
        <begin position="74"/>
        <end position="97"/>
    </location>
</feature>